<dbReference type="InterPro" id="IPR013039">
    <property type="entry name" value="DUF1588"/>
</dbReference>
<evidence type="ECO:0000259" key="3">
    <source>
        <dbReference type="Pfam" id="PF07627"/>
    </source>
</evidence>
<feature type="domain" description="DUF1588" evidence="3">
    <location>
        <begin position="634"/>
        <end position="730"/>
    </location>
</feature>
<sequence>MALEFMTENKHFSLINSIFYKSVFVNKRRIARMIHCMKKSARNLAVSGGVLSLVFLSVSANAAEQTEIRSFLSTHCIECHGPGTQEAQIRLDELQFPAQENDTTHIWARVVDAVERGEMPPAYQTQPKDAEKQKVIAGIIETVTESIRQPIALRRLNRLEYENTVHDLLGVDVPLADLLPEDGLVQGFDKGADGLSFSSVLMEQYLEAANVAFDAAIRRYPPLPAITRRADIMSIRENIESVEKERAGIIEVDESLVKFTAAFPPVWVDPACPPEDGTYRCRVAVWPYQPGKRSLSVAIYIGSLFGNHNLDFVGVFDATGTSKKPRIIEFTRKMSSRDTIHVVPRIWPEHVRWRDTHEKPPGIGISWVETFGPLDQEFPSEATKKLFGEGESIHLKPERPIWVRDRPGLRFHVVESTQPEQDIERILKDFIPKAFRRPVPQAEMQPFIDLALKQFSGDQTFEQSVRAGITSVLCSPQFLLLNIGPSVDNYDIASRMSYFFWSTLPDKELLELAVEGKLRDPSVRRKQAIRMINDPKTDIFVKDFTGQWLDLSEIESTTPDQTLFPEFDPLLQHAMLGETHQFFARVLYDDLSVMNFVDSDWTFLNHRLASHYNLPLVGGNEQFQFTKLPSGSLRGGVLTQASVMKVTANGTATSPVTRGVWVADKLLGRPAPPPPPGVPAVEPDIRGATTIRRQLEKHRSNADCASCHKRIDPAGFALEEFDPIGGHRKRYRVAVDRRKSARDLTYKMGPIVESAYELPDGRVFKNFQQFRDRLVESKSFVTRAIAEKLLIYATGRRIGISQREVVDEIVSKSAKNDYGLKSMILAMIESDFFIAD</sequence>
<evidence type="ECO:0000259" key="4">
    <source>
        <dbReference type="Pfam" id="PF07631"/>
    </source>
</evidence>
<feature type="domain" description="DUF1595" evidence="6">
    <location>
        <begin position="424"/>
        <end position="479"/>
    </location>
</feature>
<dbReference type="InterPro" id="IPR013036">
    <property type="entry name" value="DUF1587"/>
</dbReference>
<evidence type="ECO:0000313" key="8">
    <source>
        <dbReference type="Proteomes" id="UP000238322"/>
    </source>
</evidence>
<feature type="domain" description="DUF1592" evidence="4">
    <location>
        <begin position="488"/>
        <end position="614"/>
    </location>
</feature>
<dbReference type="AlphaFoldDB" id="A0A2S8FL02"/>
<feature type="domain" description="DUF1587" evidence="2">
    <location>
        <begin position="154"/>
        <end position="217"/>
    </location>
</feature>
<reference evidence="7 8" key="1">
    <citation type="submission" date="2018-02" db="EMBL/GenBank/DDBJ databases">
        <title>Comparative genomes isolates from brazilian mangrove.</title>
        <authorList>
            <person name="Araujo J.E."/>
            <person name="Taketani R.G."/>
            <person name="Silva M.C.P."/>
            <person name="Loureco M.V."/>
            <person name="Andreote F.D."/>
        </authorList>
    </citation>
    <scope>NUCLEOTIDE SEQUENCE [LARGE SCALE GENOMIC DNA]</scope>
    <source>
        <strain evidence="7 8">Hex-1 MGV</strain>
    </source>
</reference>
<dbReference type="Pfam" id="PF07637">
    <property type="entry name" value="PSD5"/>
    <property type="match status" value="1"/>
</dbReference>
<dbReference type="InterPro" id="IPR013043">
    <property type="entry name" value="DUF1595"/>
</dbReference>
<organism evidence="7 8">
    <name type="scientific">Blastopirellula marina</name>
    <dbReference type="NCBI Taxonomy" id="124"/>
    <lineage>
        <taxon>Bacteria</taxon>
        <taxon>Pseudomonadati</taxon>
        <taxon>Planctomycetota</taxon>
        <taxon>Planctomycetia</taxon>
        <taxon>Pirellulales</taxon>
        <taxon>Pirellulaceae</taxon>
        <taxon>Blastopirellula</taxon>
    </lineage>
</organism>
<evidence type="ECO:0000259" key="1">
    <source>
        <dbReference type="Pfam" id="PF07624"/>
    </source>
</evidence>
<name>A0A2S8FL02_9BACT</name>
<evidence type="ECO:0000313" key="7">
    <source>
        <dbReference type="EMBL" id="PQO32855.1"/>
    </source>
</evidence>
<accession>A0A2S8FL02</accession>
<feature type="domain" description="DUF1585" evidence="1">
    <location>
        <begin position="760"/>
        <end position="833"/>
    </location>
</feature>
<proteinExistence type="predicted"/>
<dbReference type="EMBL" id="PUHY01000012">
    <property type="protein sequence ID" value="PQO32855.1"/>
    <property type="molecule type" value="Genomic_DNA"/>
</dbReference>
<dbReference type="InterPro" id="IPR011478">
    <property type="entry name" value="DUF1585"/>
</dbReference>
<dbReference type="Pfam" id="PF07627">
    <property type="entry name" value="PSCyt3"/>
    <property type="match status" value="1"/>
</dbReference>
<evidence type="ECO:0008006" key="9">
    <source>
        <dbReference type="Google" id="ProtNLM"/>
    </source>
</evidence>
<dbReference type="Pfam" id="PF07626">
    <property type="entry name" value="PSD3"/>
    <property type="match status" value="1"/>
</dbReference>
<dbReference type="Pfam" id="PF07624">
    <property type="entry name" value="PSD2"/>
    <property type="match status" value="1"/>
</dbReference>
<evidence type="ECO:0000259" key="5">
    <source>
        <dbReference type="Pfam" id="PF07635"/>
    </source>
</evidence>
<comment type="caution">
    <text evidence="7">The sequence shown here is derived from an EMBL/GenBank/DDBJ whole genome shotgun (WGS) entry which is preliminary data.</text>
</comment>
<dbReference type="Pfam" id="PF07631">
    <property type="entry name" value="PSD4"/>
    <property type="match status" value="1"/>
</dbReference>
<protein>
    <recommendedName>
        <fullName evidence="9">Cytochrome c domain-containing protein</fullName>
    </recommendedName>
</protein>
<gene>
    <name evidence="7" type="ORF">C5Y83_21985</name>
</gene>
<feature type="domain" description="Cytochrome C Planctomycete-type" evidence="5">
    <location>
        <begin position="76"/>
        <end position="122"/>
    </location>
</feature>
<dbReference type="Proteomes" id="UP000238322">
    <property type="component" value="Unassembled WGS sequence"/>
</dbReference>
<dbReference type="InterPro" id="IPR013042">
    <property type="entry name" value="DUF1592"/>
</dbReference>
<evidence type="ECO:0000259" key="6">
    <source>
        <dbReference type="Pfam" id="PF07637"/>
    </source>
</evidence>
<dbReference type="Pfam" id="PF07635">
    <property type="entry name" value="PSCyt1"/>
    <property type="match status" value="1"/>
</dbReference>
<evidence type="ECO:0000259" key="2">
    <source>
        <dbReference type="Pfam" id="PF07626"/>
    </source>
</evidence>
<dbReference type="InterPro" id="IPR011429">
    <property type="entry name" value="Cyt_c_Planctomycete-type"/>
</dbReference>